<evidence type="ECO:0000256" key="4">
    <source>
        <dbReference type="ARBA" id="ARBA00022619"/>
    </source>
</evidence>
<proteinExistence type="inferred from homology"/>
<feature type="active site" description="Proton donor" evidence="7">
    <location>
        <position position="110"/>
    </location>
</feature>
<comment type="catalytic activity">
    <reaction evidence="6 7">
        <text>(2S)-2-hydroxy-3-oxobutyl phosphate + 5-amino-6-(D-ribitylamino)uracil = 6,7-dimethyl-8-(1-D-ribityl)lumazine + phosphate + 2 H2O + H(+)</text>
        <dbReference type="Rhea" id="RHEA:26152"/>
        <dbReference type="ChEBI" id="CHEBI:15377"/>
        <dbReference type="ChEBI" id="CHEBI:15378"/>
        <dbReference type="ChEBI" id="CHEBI:15934"/>
        <dbReference type="ChEBI" id="CHEBI:43474"/>
        <dbReference type="ChEBI" id="CHEBI:58201"/>
        <dbReference type="ChEBI" id="CHEBI:58830"/>
        <dbReference type="EC" id="2.5.1.78"/>
    </reaction>
</comment>
<evidence type="ECO:0000256" key="5">
    <source>
        <dbReference type="ARBA" id="ARBA00022679"/>
    </source>
</evidence>
<protein>
    <recommendedName>
        <fullName evidence="3 7">6,7-dimethyl-8-ribityllumazine synthase</fullName>
        <shortName evidence="7">DMRL synthase</shortName>
        <shortName evidence="7">LS</shortName>
        <shortName evidence="7">Lumazine synthase</shortName>
        <ecNumber evidence="3 7">2.5.1.78</ecNumber>
    </recommendedName>
</protein>
<comment type="pathway">
    <text evidence="1 7">Cofactor biosynthesis; riboflavin biosynthesis; riboflavin from 2-hydroxy-3-oxobutyl phosphate and 5-amino-6-(D-ribitylamino)uracil: step 1/2.</text>
</comment>
<feature type="binding site" evidence="7">
    <location>
        <begin position="102"/>
        <end position="104"/>
    </location>
    <ligand>
        <name>5-amino-6-(D-ribitylamino)uracil</name>
        <dbReference type="ChEBI" id="CHEBI:15934"/>
    </ligand>
</feature>
<keyword evidence="4 7" id="KW-0686">Riboflavin biosynthesis</keyword>
<dbReference type="KEGG" id="crd:CRES_1088"/>
<feature type="binding site" evidence="7">
    <location>
        <position position="149"/>
    </location>
    <ligand>
        <name>(2S)-2-hydroxy-3-oxobutyl phosphate</name>
        <dbReference type="ChEBI" id="CHEBI:58830"/>
    </ligand>
</feature>
<evidence type="ECO:0000313" key="9">
    <source>
        <dbReference type="Proteomes" id="UP000000492"/>
    </source>
</evidence>
<feature type="binding site" evidence="7">
    <location>
        <position position="49"/>
    </location>
    <ligand>
        <name>5-amino-6-(D-ribitylamino)uracil</name>
        <dbReference type="ChEBI" id="CHEBI:15934"/>
    </ligand>
</feature>
<comment type="function">
    <text evidence="7">Catalyzes the formation of 6,7-dimethyl-8-ribityllumazine by condensation of 5-amino-6-(D-ribitylamino)uracil with 3,4-dihydroxy-2-butanone 4-phosphate. This is the penultimate step in the biosynthesis of riboflavin.</text>
</comment>
<evidence type="ECO:0000256" key="7">
    <source>
        <dbReference type="HAMAP-Rule" id="MF_00178"/>
    </source>
</evidence>
<dbReference type="HAMAP" id="MF_00178">
    <property type="entry name" value="Lumazine_synth"/>
    <property type="match status" value="1"/>
</dbReference>
<evidence type="ECO:0000256" key="1">
    <source>
        <dbReference type="ARBA" id="ARBA00004917"/>
    </source>
</evidence>
<dbReference type="PANTHER" id="PTHR21058:SF0">
    <property type="entry name" value="6,7-DIMETHYL-8-RIBITYLLUMAZINE SYNTHASE"/>
    <property type="match status" value="1"/>
</dbReference>
<gene>
    <name evidence="7 8" type="primary">ribH</name>
    <name evidence="8" type="ordered locus">CRES_1088</name>
</gene>
<dbReference type="EC" id="2.5.1.78" evidence="3 7"/>
<sequence>MRSPLRSNKTRNPQESTEGIIMAHDGVAQVELHPGDADGMRVAVISALWNPDITDQLHARSIEVAKVAGALVADWRVAGALELPVAVAEACESYDAVVANGCVIEGETDHFRVVCDSVTYGLTRVALDQRTPVGNGVLTVSTHQQAVDRAGGENAKEDKGADAAIAAIHTALVMREIGER</sequence>
<evidence type="ECO:0000256" key="2">
    <source>
        <dbReference type="ARBA" id="ARBA00007424"/>
    </source>
</evidence>
<dbReference type="STRING" id="662755.CRES_1088"/>
<reference evidence="8 9" key="1">
    <citation type="journal article" date="2012" name="BMC Genomics">
        <title>Complete genome sequence, lifestyle, and multi-drug resistance of the human pathogen Corynebacterium resistens DSM 45100 isolated from blood samples of a leukemia patient.</title>
        <authorList>
            <person name="Schroder J."/>
            <person name="Maus I."/>
            <person name="Meyer K."/>
            <person name="Wordemann S."/>
            <person name="Blom J."/>
            <person name="Jaenicke S."/>
            <person name="Schneider J."/>
            <person name="Trost E."/>
            <person name="Tauch A."/>
        </authorList>
    </citation>
    <scope>NUCLEOTIDE SEQUENCE [LARGE SCALE GENOMIC DNA]</scope>
    <source>
        <strain evidence="9">DSM 45100 / JCM 12819 / CCUG 50093 / GTC 2026 / SICGH 158</strain>
    </source>
</reference>
<keyword evidence="9" id="KW-1185">Reference proteome</keyword>
<comment type="similarity">
    <text evidence="2 7">Belongs to the DMRL synthase family.</text>
</comment>
<evidence type="ECO:0000256" key="3">
    <source>
        <dbReference type="ARBA" id="ARBA00012664"/>
    </source>
</evidence>
<organism evidence="8 9">
    <name type="scientific">Corynebacterium resistens (strain DSM 45100 / JCM 12819 / GTC 2026 / SICGH 158)</name>
    <dbReference type="NCBI Taxonomy" id="662755"/>
    <lineage>
        <taxon>Bacteria</taxon>
        <taxon>Bacillati</taxon>
        <taxon>Actinomycetota</taxon>
        <taxon>Actinomycetes</taxon>
        <taxon>Mycobacteriales</taxon>
        <taxon>Corynebacteriaceae</taxon>
        <taxon>Corynebacterium</taxon>
    </lineage>
</organism>
<evidence type="ECO:0000313" key="8">
    <source>
        <dbReference type="EMBL" id="AEI09444.1"/>
    </source>
</evidence>
<dbReference type="InterPro" id="IPR034964">
    <property type="entry name" value="LS"/>
</dbReference>
<dbReference type="InterPro" id="IPR036467">
    <property type="entry name" value="LS/RS_sf"/>
</dbReference>
<dbReference type="InterPro" id="IPR002180">
    <property type="entry name" value="LS/RS"/>
</dbReference>
<name>F8E2N1_CORRG</name>
<feature type="binding site" evidence="7">
    <location>
        <position position="135"/>
    </location>
    <ligand>
        <name>5-amino-6-(D-ribitylamino)uracil</name>
        <dbReference type="ChEBI" id="CHEBI:15934"/>
    </ligand>
</feature>
<dbReference type="GO" id="GO:0009231">
    <property type="term" value="P:riboflavin biosynthetic process"/>
    <property type="evidence" value="ECO:0007669"/>
    <property type="project" value="UniProtKB-UniRule"/>
</dbReference>
<dbReference type="Gene3D" id="3.40.50.960">
    <property type="entry name" value="Lumazine/riboflavin synthase"/>
    <property type="match status" value="1"/>
</dbReference>
<dbReference type="eggNOG" id="COG0054">
    <property type="taxonomic scope" value="Bacteria"/>
</dbReference>
<dbReference type="NCBIfam" id="TIGR00114">
    <property type="entry name" value="lumazine-synth"/>
    <property type="match status" value="1"/>
</dbReference>
<dbReference type="PANTHER" id="PTHR21058">
    <property type="entry name" value="6,7-DIMETHYL-8-RIBITYLLUMAZINE SYNTHASE DMRL SYNTHASE LUMAZINE SYNTHASE"/>
    <property type="match status" value="1"/>
</dbReference>
<evidence type="ECO:0000256" key="6">
    <source>
        <dbReference type="ARBA" id="ARBA00048785"/>
    </source>
</evidence>
<accession>F8E2N1</accession>
<dbReference type="GO" id="GO:0005829">
    <property type="term" value="C:cytosol"/>
    <property type="evidence" value="ECO:0007669"/>
    <property type="project" value="TreeGrafter"/>
</dbReference>
<feature type="binding site" evidence="7">
    <location>
        <begin position="107"/>
        <end position="108"/>
    </location>
    <ligand>
        <name>(2S)-2-hydroxy-3-oxobutyl phosphate</name>
        <dbReference type="ChEBI" id="CHEBI:58830"/>
    </ligand>
</feature>
<dbReference type="GO" id="GO:0000906">
    <property type="term" value="F:6,7-dimethyl-8-ribityllumazine synthase activity"/>
    <property type="evidence" value="ECO:0007669"/>
    <property type="project" value="UniProtKB-UniRule"/>
</dbReference>
<dbReference type="AlphaFoldDB" id="F8E2N1"/>
<dbReference type="HOGENOM" id="CLU_089358_1_2_11"/>
<dbReference type="SUPFAM" id="SSF52121">
    <property type="entry name" value="Lumazine synthase"/>
    <property type="match status" value="1"/>
</dbReference>
<dbReference type="Pfam" id="PF00885">
    <property type="entry name" value="DMRL_synthase"/>
    <property type="match status" value="1"/>
</dbReference>
<dbReference type="UniPathway" id="UPA00275">
    <property type="reaction ID" value="UER00404"/>
</dbReference>
<feature type="binding site" evidence="7">
    <location>
        <begin position="80"/>
        <end position="82"/>
    </location>
    <ligand>
        <name>5-amino-6-(D-ribitylamino)uracil</name>
        <dbReference type="ChEBI" id="CHEBI:15934"/>
    </ligand>
</feature>
<keyword evidence="5 7" id="KW-0808">Transferase</keyword>
<dbReference type="Proteomes" id="UP000000492">
    <property type="component" value="Chromosome"/>
</dbReference>
<dbReference type="EMBL" id="CP002857">
    <property type="protein sequence ID" value="AEI09444.1"/>
    <property type="molecule type" value="Genomic_DNA"/>
</dbReference>
<dbReference type="CDD" id="cd09209">
    <property type="entry name" value="Lumazine_synthase-I"/>
    <property type="match status" value="1"/>
</dbReference>
<dbReference type="GO" id="GO:0009349">
    <property type="term" value="C:riboflavin synthase complex"/>
    <property type="evidence" value="ECO:0007669"/>
    <property type="project" value="UniProtKB-UniRule"/>
</dbReference>